<reference evidence="2" key="1">
    <citation type="submission" date="2017-02" db="EMBL/GenBank/DDBJ databases">
        <authorList>
            <person name="Furmanczyk E.M."/>
        </authorList>
    </citation>
    <scope>NUCLEOTIDE SEQUENCE [LARGE SCALE GENOMIC DNA]</scope>
    <source>
        <strain evidence="2">AP3_22</strain>
    </source>
</reference>
<proteinExistence type="predicted"/>
<dbReference type="AlphaFoldDB" id="A0A2S3VQX7"/>
<name>A0A2S3VQX7_9PSED</name>
<accession>A0A2S3VQX7</accession>
<comment type="caution">
    <text evidence="1">The sequence shown here is derived from an EMBL/GenBank/DDBJ whole genome shotgun (WGS) entry which is preliminary data.</text>
</comment>
<dbReference type="Proteomes" id="UP000237440">
    <property type="component" value="Unassembled WGS sequence"/>
</dbReference>
<dbReference type="OrthoDB" id="9256190at2"/>
<evidence type="ECO:0000313" key="1">
    <source>
        <dbReference type="EMBL" id="POF42332.1"/>
    </source>
</evidence>
<gene>
    <name evidence="1" type="ORF">B0D71_12960</name>
</gene>
<protein>
    <submittedName>
        <fullName evidence="1">Uncharacterized protein</fullName>
    </submittedName>
</protein>
<dbReference type="RefSeq" id="WP_103395131.1">
    <property type="nucleotide sequence ID" value="NZ_MUJK01000003.1"/>
</dbReference>
<organism evidence="1 2">
    <name type="scientific">Pseudomonas laurylsulfativorans</name>
    <dbReference type="NCBI Taxonomy" id="1943631"/>
    <lineage>
        <taxon>Bacteria</taxon>
        <taxon>Pseudomonadati</taxon>
        <taxon>Pseudomonadota</taxon>
        <taxon>Gammaproteobacteria</taxon>
        <taxon>Pseudomonadales</taxon>
        <taxon>Pseudomonadaceae</taxon>
        <taxon>Pseudomonas</taxon>
    </lineage>
</organism>
<sequence>MNKNYVGQFVGVVPPSAFATQGYPKQLLLMFDSLALDWGAAGMSLEDRKIIKDATTDINWLLKSEMLTLLSGLQASNELRPSAEAIQHARNTLGVSQVTHERFNAYLLRKKGIDAVPIMSPFEDLDIDSEADRDAVIRLTIRSFPVPTDVTPWEAIADFRSDKDARDKFWSLKQWINKVGKNGLKNYEVTDELKNLLNEYNQSMSLHKLKNEMGVFEVLVTTTVSVAEDLVRFKWSNIAKSVFQVHKQGVKLLEDERGLPGRDVAYIARAIERFK</sequence>
<evidence type="ECO:0000313" key="2">
    <source>
        <dbReference type="Proteomes" id="UP000237440"/>
    </source>
</evidence>
<keyword evidence="2" id="KW-1185">Reference proteome</keyword>
<dbReference type="EMBL" id="MUJK01000003">
    <property type="protein sequence ID" value="POF42332.1"/>
    <property type="molecule type" value="Genomic_DNA"/>
</dbReference>